<dbReference type="Pfam" id="PF02153">
    <property type="entry name" value="PDH_N"/>
    <property type="match status" value="1"/>
</dbReference>
<dbReference type="GO" id="GO:0070403">
    <property type="term" value="F:NAD+ binding"/>
    <property type="evidence" value="ECO:0007669"/>
    <property type="project" value="InterPro"/>
</dbReference>
<dbReference type="GO" id="GO:0006571">
    <property type="term" value="P:tyrosine biosynthetic process"/>
    <property type="evidence" value="ECO:0007669"/>
    <property type="project" value="InterPro"/>
</dbReference>
<dbReference type="PANTHER" id="PTHR21363:SF0">
    <property type="entry name" value="PREPHENATE DEHYDROGENASE [NADP(+)]"/>
    <property type="match status" value="1"/>
</dbReference>
<dbReference type="EMBL" id="CABEEP010000001">
    <property type="protein sequence ID" value="VTQ59320.1"/>
    <property type="molecule type" value="Genomic_DNA"/>
</dbReference>
<gene>
    <name evidence="3" type="ORF">NCTC12204_00359</name>
</gene>
<reference evidence="3 4" key="1">
    <citation type="submission" date="2019-05" db="EMBL/GenBank/DDBJ databases">
        <authorList>
            <consortium name="Pathogen Informatics"/>
        </authorList>
    </citation>
    <scope>NUCLEOTIDE SEQUENCE [LARGE SCALE GENOMIC DNA]</scope>
    <source>
        <strain evidence="3 4">NCTC12204</strain>
    </source>
</reference>
<dbReference type="InterPro" id="IPR036291">
    <property type="entry name" value="NAD(P)-bd_dom_sf"/>
</dbReference>
<evidence type="ECO:0000313" key="3">
    <source>
        <dbReference type="EMBL" id="VTQ59320.1"/>
    </source>
</evidence>
<dbReference type="InterPro" id="IPR046826">
    <property type="entry name" value="PDH_N"/>
</dbReference>
<protein>
    <submittedName>
        <fullName evidence="3">Prephenate dehydrogenase</fullName>
        <ecNumber evidence="3">1.3.1.12</ecNumber>
    </submittedName>
</protein>
<organism evidence="3 4">
    <name type="scientific">Enterococcus hirae</name>
    <dbReference type="NCBI Taxonomy" id="1354"/>
    <lineage>
        <taxon>Bacteria</taxon>
        <taxon>Bacillati</taxon>
        <taxon>Bacillota</taxon>
        <taxon>Bacilli</taxon>
        <taxon>Lactobacillales</taxon>
        <taxon>Enterococcaceae</taxon>
        <taxon>Enterococcus</taxon>
    </lineage>
</organism>
<dbReference type="SUPFAM" id="SSF51735">
    <property type="entry name" value="NAD(P)-binding Rossmann-fold domains"/>
    <property type="match status" value="1"/>
</dbReference>
<name>A0A7Z9AS60_ENTHR</name>
<proteinExistence type="inferred from homology"/>
<dbReference type="GO" id="GO:0004665">
    <property type="term" value="F:prephenate dehydrogenase (NADP+) activity"/>
    <property type="evidence" value="ECO:0007669"/>
    <property type="project" value="InterPro"/>
</dbReference>
<dbReference type="EC" id="1.3.1.12" evidence="3"/>
<evidence type="ECO:0000256" key="1">
    <source>
        <dbReference type="ARBA" id="ARBA00007964"/>
    </source>
</evidence>
<dbReference type="Proteomes" id="UP000352698">
    <property type="component" value="Unassembled WGS sequence"/>
</dbReference>
<dbReference type="PANTHER" id="PTHR21363">
    <property type="entry name" value="PREPHENATE DEHYDROGENASE"/>
    <property type="match status" value="1"/>
</dbReference>
<evidence type="ECO:0000313" key="4">
    <source>
        <dbReference type="Proteomes" id="UP000352698"/>
    </source>
</evidence>
<dbReference type="GO" id="GO:0008977">
    <property type="term" value="F:prephenate dehydrogenase (NAD+) activity"/>
    <property type="evidence" value="ECO:0007669"/>
    <property type="project" value="UniProtKB-EC"/>
</dbReference>
<dbReference type="AlphaFoldDB" id="A0A7Z9AS60"/>
<accession>A0A7Z9AS60</accession>
<sequence length="77" mass="8360">MKKKVFVIGLGLIGASLCRAIKGSAITLYGWDHSEETREIAEKTQLVDQVVTGIEAASQMDVIILAVPVQVSLEYLN</sequence>
<dbReference type="InterPro" id="IPR003099">
    <property type="entry name" value="Prephen_DH"/>
</dbReference>
<keyword evidence="2 3" id="KW-0560">Oxidoreductase</keyword>
<comment type="caution">
    <text evidence="3">The sequence shown here is derived from an EMBL/GenBank/DDBJ whole genome shotgun (WGS) entry which is preliminary data.</text>
</comment>
<dbReference type="InterPro" id="IPR050812">
    <property type="entry name" value="Preph/Arog_dehydrog"/>
</dbReference>
<evidence type="ECO:0000256" key="2">
    <source>
        <dbReference type="ARBA" id="ARBA00023002"/>
    </source>
</evidence>
<comment type="similarity">
    <text evidence="1">Belongs to the prephenate/arogenate dehydrogenase family.</text>
</comment>
<dbReference type="Gene3D" id="3.40.50.720">
    <property type="entry name" value="NAD(P)-binding Rossmann-like Domain"/>
    <property type="match status" value="1"/>
</dbReference>
<dbReference type="PROSITE" id="PS51176">
    <property type="entry name" value="PDH_ADH"/>
    <property type="match status" value="1"/>
</dbReference>